<dbReference type="RefSeq" id="WP_046573502.1">
    <property type="nucleotide sequence ID" value="NZ_CP010429.1"/>
</dbReference>
<accession>A0A0E3V712</accession>
<feature type="compositionally biased region" description="Acidic residues" evidence="1">
    <location>
        <begin position="40"/>
        <end position="52"/>
    </location>
</feature>
<reference evidence="2 3" key="1">
    <citation type="journal article" date="2014" name="Curr. Microbiol.">
        <title>Spirosoma radiotolerans sp. nov., a gamma-radiation-resistant bacterium isolated from gamma ray-irradiated soil.</title>
        <authorList>
            <person name="Lee J.J."/>
            <person name="Srinivasan S."/>
            <person name="Lim S."/>
            <person name="Joe M."/>
            <person name="Im S."/>
            <person name="Bae S.I."/>
            <person name="Park K.R."/>
            <person name="Han J.H."/>
            <person name="Park S.H."/>
            <person name="Joo B.M."/>
            <person name="Park S.J."/>
            <person name="Kim M.K."/>
        </authorList>
    </citation>
    <scope>NUCLEOTIDE SEQUENCE [LARGE SCALE GENOMIC DNA]</scope>
    <source>
        <strain evidence="2 3">DG5A</strain>
    </source>
</reference>
<evidence type="ECO:0000256" key="1">
    <source>
        <dbReference type="SAM" id="MobiDB-lite"/>
    </source>
</evidence>
<gene>
    <name evidence="2" type="ORF">SD10_09010</name>
</gene>
<protein>
    <submittedName>
        <fullName evidence="2">Uncharacterized protein</fullName>
    </submittedName>
</protein>
<dbReference type="KEGG" id="srd:SD10_09010"/>
<sequence length="83" mass="9081">MDANEAAKTLLLRGKEVEFPQKQAERMLAHQKVTGFTDYSDPDDLVETEPEAESQPTTNADHGQPSDSIDTNAPKPEGVKKGK</sequence>
<dbReference type="AlphaFoldDB" id="A0A0E3V712"/>
<organism evidence="2 3">
    <name type="scientific">Spirosoma radiotolerans</name>
    <dbReference type="NCBI Taxonomy" id="1379870"/>
    <lineage>
        <taxon>Bacteria</taxon>
        <taxon>Pseudomonadati</taxon>
        <taxon>Bacteroidota</taxon>
        <taxon>Cytophagia</taxon>
        <taxon>Cytophagales</taxon>
        <taxon>Cytophagaceae</taxon>
        <taxon>Spirosoma</taxon>
    </lineage>
</organism>
<dbReference type="EMBL" id="CP010429">
    <property type="protein sequence ID" value="AKD55021.1"/>
    <property type="molecule type" value="Genomic_DNA"/>
</dbReference>
<proteinExistence type="predicted"/>
<dbReference type="Proteomes" id="UP000033054">
    <property type="component" value="Chromosome"/>
</dbReference>
<evidence type="ECO:0000313" key="3">
    <source>
        <dbReference type="Proteomes" id="UP000033054"/>
    </source>
</evidence>
<name>A0A0E3V712_9BACT</name>
<keyword evidence="3" id="KW-1185">Reference proteome</keyword>
<dbReference type="STRING" id="1379870.SD10_09010"/>
<feature type="compositionally biased region" description="Polar residues" evidence="1">
    <location>
        <begin position="54"/>
        <end position="71"/>
    </location>
</feature>
<evidence type="ECO:0000313" key="2">
    <source>
        <dbReference type="EMBL" id="AKD55021.1"/>
    </source>
</evidence>
<dbReference type="HOGENOM" id="CLU_2540891_0_0_10"/>
<feature type="region of interest" description="Disordered" evidence="1">
    <location>
        <begin position="29"/>
        <end position="83"/>
    </location>
</feature>